<dbReference type="Pfam" id="PF25601">
    <property type="entry name" value="AAA_lid_14"/>
    <property type="match status" value="1"/>
</dbReference>
<dbReference type="PANTHER" id="PTHR32071:SF117">
    <property type="entry name" value="PTS-DEPENDENT DIHYDROXYACETONE KINASE OPERON REGULATORY PROTEIN-RELATED"/>
    <property type="match status" value="1"/>
</dbReference>
<dbReference type="InterPro" id="IPR002078">
    <property type="entry name" value="Sigma_54_int"/>
</dbReference>
<dbReference type="InterPro" id="IPR003593">
    <property type="entry name" value="AAA+_ATPase"/>
</dbReference>
<evidence type="ECO:0000256" key="1">
    <source>
        <dbReference type="ARBA" id="ARBA00022741"/>
    </source>
</evidence>
<dbReference type="SMART" id="SM00382">
    <property type="entry name" value="AAA"/>
    <property type="match status" value="1"/>
</dbReference>
<organism evidence="4 5">
    <name type="scientific">Aequoribacter fuscus</name>
    <dbReference type="NCBI Taxonomy" id="2518989"/>
    <lineage>
        <taxon>Bacteria</taxon>
        <taxon>Pseudomonadati</taxon>
        <taxon>Pseudomonadota</taxon>
        <taxon>Gammaproteobacteria</taxon>
        <taxon>Cellvibrionales</taxon>
        <taxon>Halieaceae</taxon>
        <taxon>Aequoribacter</taxon>
    </lineage>
</organism>
<dbReference type="eggNOG" id="COG2204">
    <property type="taxonomic scope" value="Bacteria"/>
</dbReference>
<dbReference type="PROSITE" id="PS50045">
    <property type="entry name" value="SIGMA54_INTERACT_4"/>
    <property type="match status" value="1"/>
</dbReference>
<dbReference type="FunFam" id="3.40.50.300:FF:000006">
    <property type="entry name" value="DNA-binding transcriptional regulator NtrC"/>
    <property type="match status" value="1"/>
</dbReference>
<dbReference type="Gene3D" id="1.10.8.60">
    <property type="match status" value="1"/>
</dbReference>
<dbReference type="GO" id="GO:0003677">
    <property type="term" value="F:DNA binding"/>
    <property type="evidence" value="ECO:0007669"/>
    <property type="project" value="UniProtKB-KW"/>
</dbReference>
<dbReference type="Pfam" id="PF00158">
    <property type="entry name" value="Sigma54_activat"/>
    <property type="match status" value="1"/>
</dbReference>
<protein>
    <submittedName>
        <fullName evidence="4">Two component, sigma54 specific, transcriptional regulator, Fis family</fullName>
    </submittedName>
</protein>
<proteinExistence type="predicted"/>
<evidence type="ECO:0000256" key="3">
    <source>
        <dbReference type="ARBA" id="ARBA00023125"/>
    </source>
</evidence>
<dbReference type="PROSITE" id="PS50006">
    <property type="entry name" value="FHA_DOMAIN"/>
    <property type="match status" value="1"/>
</dbReference>
<reference evidence="4 5" key="1">
    <citation type="journal article" date="2011" name="J. Bacteriol.">
        <title>Genome sequence of strain IMCC3088, a proteorhodopsin-containing marine bacterium belonging to the OM60/NOR5 clade.</title>
        <authorList>
            <person name="Jang Y."/>
            <person name="Oh H.M."/>
            <person name="Kang I."/>
            <person name="Lee K."/>
            <person name="Yang S.J."/>
            <person name="Cho J.C."/>
        </authorList>
    </citation>
    <scope>NUCLEOTIDE SEQUENCE [LARGE SCALE GENOMIC DNA]</scope>
    <source>
        <strain evidence="4 5">IMCC3088</strain>
    </source>
</reference>
<dbReference type="InterPro" id="IPR025943">
    <property type="entry name" value="Sigma_54_int_dom_ATP-bd_2"/>
</dbReference>
<gene>
    <name evidence="4" type="ORF">IMCC3088_1406</name>
</gene>
<dbReference type="AlphaFoldDB" id="F3L1R6"/>
<evidence type="ECO:0000313" key="5">
    <source>
        <dbReference type="Proteomes" id="UP000005615"/>
    </source>
</evidence>
<name>F3L1R6_9GAMM</name>
<dbReference type="RefSeq" id="WP_009575701.1">
    <property type="nucleotide sequence ID" value="NZ_AEIG01000034.1"/>
</dbReference>
<dbReference type="PANTHER" id="PTHR32071">
    <property type="entry name" value="TRANSCRIPTIONAL REGULATORY PROTEIN"/>
    <property type="match status" value="1"/>
</dbReference>
<dbReference type="OrthoDB" id="9804019at2"/>
<dbReference type="GO" id="GO:0005524">
    <property type="term" value="F:ATP binding"/>
    <property type="evidence" value="ECO:0007669"/>
    <property type="project" value="UniProtKB-KW"/>
</dbReference>
<evidence type="ECO:0000256" key="2">
    <source>
        <dbReference type="ARBA" id="ARBA00022840"/>
    </source>
</evidence>
<dbReference type="STRING" id="2518989.IMCC3088_1406"/>
<dbReference type="Proteomes" id="UP000005615">
    <property type="component" value="Unassembled WGS sequence"/>
</dbReference>
<keyword evidence="2" id="KW-0067">ATP-binding</keyword>
<comment type="caution">
    <text evidence="4">The sequence shown here is derived from an EMBL/GenBank/DDBJ whole genome shotgun (WGS) entry which is preliminary data.</text>
</comment>
<dbReference type="InterPro" id="IPR000253">
    <property type="entry name" value="FHA_dom"/>
</dbReference>
<keyword evidence="3" id="KW-0238">DNA-binding</keyword>
<keyword evidence="1" id="KW-0547">Nucleotide-binding</keyword>
<dbReference type="GO" id="GO:0006355">
    <property type="term" value="P:regulation of DNA-templated transcription"/>
    <property type="evidence" value="ECO:0007669"/>
    <property type="project" value="InterPro"/>
</dbReference>
<dbReference type="Gene3D" id="3.40.50.300">
    <property type="entry name" value="P-loop containing nucleotide triphosphate hydrolases"/>
    <property type="match status" value="1"/>
</dbReference>
<dbReference type="PROSITE" id="PS00676">
    <property type="entry name" value="SIGMA54_INTERACT_2"/>
    <property type="match status" value="1"/>
</dbReference>
<accession>F3L1R6</accession>
<keyword evidence="5" id="KW-1185">Reference proteome</keyword>
<sequence>MADYSKNLLELKTRPQVAAPHSTYAAVPLPTLCVVYHPDASMLGARCVIAPDQALAFGRELEFTDVQGNSCFPLLDPFISRELGALTYRADQVVLSRRVGASGIEYQGRSLASETRFDLIEGRWHILNCSNRLVLSLGLDLHTQDDLAAMPSIVGRNANVVAMRRAIRRAAATDDDVLITGPTGVGKEGVANELHRFSQRRAGPLVAVNMAALPTELAVSELFGAEKGAFTGANSAKSGYFREAAGGTLFMDEIGDASPELQAQLLRALQTREVQVLGGPTQDVDLRVVAATEQHTRGDQASLRPALFHRLAQQHIDVPPLHERMDDIGLLAEHYFADKRRGPWSGELDDTGVASWCQVFVALTHYDWPGNVRELFAVLGQIDLDTDYPAVPDLAPSDPVEAAPATPVLAGDISDDLFLQALEACDYEAAKLAQTLPISRTSIYRRREKLGVPKASDYSAEEVAQALSAHGGDVGAAAKALRVSKAALLRLYPEYGA</sequence>
<dbReference type="InterPro" id="IPR058031">
    <property type="entry name" value="AAA_lid_NorR"/>
</dbReference>
<dbReference type="EMBL" id="AEIG01000034">
    <property type="protein sequence ID" value="EGG29769.1"/>
    <property type="molecule type" value="Genomic_DNA"/>
</dbReference>
<dbReference type="InterPro" id="IPR027417">
    <property type="entry name" value="P-loop_NTPase"/>
</dbReference>
<evidence type="ECO:0000313" key="4">
    <source>
        <dbReference type="EMBL" id="EGG29769.1"/>
    </source>
</evidence>
<dbReference type="CDD" id="cd00009">
    <property type="entry name" value="AAA"/>
    <property type="match status" value="1"/>
</dbReference>
<dbReference type="SUPFAM" id="SSF52540">
    <property type="entry name" value="P-loop containing nucleoside triphosphate hydrolases"/>
    <property type="match status" value="1"/>
</dbReference>